<accession>A0A9P0PJ07</accession>
<name>A0A9P0PJ07_ACAOB</name>
<evidence type="ECO:0000313" key="1">
    <source>
        <dbReference type="EMBL" id="CAH1982619.1"/>
    </source>
</evidence>
<keyword evidence="2" id="KW-1185">Reference proteome</keyword>
<dbReference type="EMBL" id="CAKOFQ010006924">
    <property type="protein sequence ID" value="CAH1982619.1"/>
    <property type="molecule type" value="Genomic_DNA"/>
</dbReference>
<sequence length="64" mass="7822">MPELKSSKKLHKYIWLKLKKLFKKKSPKATGYYRLYSDEEQRWLDEYAARHSQLPSRIGIPYYD</sequence>
<dbReference type="AlphaFoldDB" id="A0A9P0PJ07"/>
<reference evidence="1" key="1">
    <citation type="submission" date="2022-03" db="EMBL/GenBank/DDBJ databases">
        <authorList>
            <person name="Sayadi A."/>
        </authorList>
    </citation>
    <scope>NUCLEOTIDE SEQUENCE</scope>
</reference>
<proteinExistence type="predicted"/>
<dbReference type="Proteomes" id="UP001152888">
    <property type="component" value="Unassembled WGS sequence"/>
</dbReference>
<comment type="caution">
    <text evidence="1">The sequence shown here is derived from an EMBL/GenBank/DDBJ whole genome shotgun (WGS) entry which is preliminary data.</text>
</comment>
<evidence type="ECO:0000313" key="2">
    <source>
        <dbReference type="Proteomes" id="UP001152888"/>
    </source>
</evidence>
<protein>
    <submittedName>
        <fullName evidence="1">Uncharacterized protein</fullName>
    </submittedName>
</protein>
<gene>
    <name evidence="1" type="ORF">ACAOBT_LOCUS15115</name>
</gene>
<dbReference type="OrthoDB" id="191150at2759"/>
<organism evidence="1 2">
    <name type="scientific">Acanthoscelides obtectus</name>
    <name type="common">Bean weevil</name>
    <name type="synonym">Bruchus obtectus</name>
    <dbReference type="NCBI Taxonomy" id="200917"/>
    <lineage>
        <taxon>Eukaryota</taxon>
        <taxon>Metazoa</taxon>
        <taxon>Ecdysozoa</taxon>
        <taxon>Arthropoda</taxon>
        <taxon>Hexapoda</taxon>
        <taxon>Insecta</taxon>
        <taxon>Pterygota</taxon>
        <taxon>Neoptera</taxon>
        <taxon>Endopterygota</taxon>
        <taxon>Coleoptera</taxon>
        <taxon>Polyphaga</taxon>
        <taxon>Cucujiformia</taxon>
        <taxon>Chrysomeloidea</taxon>
        <taxon>Chrysomelidae</taxon>
        <taxon>Bruchinae</taxon>
        <taxon>Bruchini</taxon>
        <taxon>Acanthoscelides</taxon>
    </lineage>
</organism>